<comment type="caution">
    <text evidence="2">The sequence shown here is derived from an EMBL/GenBank/DDBJ whole genome shotgun (WGS) entry which is preliminary data.</text>
</comment>
<dbReference type="AlphaFoldDB" id="A0AAV7TLJ2"/>
<keyword evidence="3" id="KW-1185">Reference proteome</keyword>
<evidence type="ECO:0000256" key="1">
    <source>
        <dbReference type="SAM" id="MobiDB-lite"/>
    </source>
</evidence>
<feature type="region of interest" description="Disordered" evidence="1">
    <location>
        <begin position="89"/>
        <end position="140"/>
    </location>
</feature>
<evidence type="ECO:0000313" key="2">
    <source>
        <dbReference type="EMBL" id="KAJ1177535.1"/>
    </source>
</evidence>
<organism evidence="2 3">
    <name type="scientific">Pleurodeles waltl</name>
    <name type="common">Iberian ribbed newt</name>
    <dbReference type="NCBI Taxonomy" id="8319"/>
    <lineage>
        <taxon>Eukaryota</taxon>
        <taxon>Metazoa</taxon>
        <taxon>Chordata</taxon>
        <taxon>Craniata</taxon>
        <taxon>Vertebrata</taxon>
        <taxon>Euteleostomi</taxon>
        <taxon>Amphibia</taxon>
        <taxon>Batrachia</taxon>
        <taxon>Caudata</taxon>
        <taxon>Salamandroidea</taxon>
        <taxon>Salamandridae</taxon>
        <taxon>Pleurodelinae</taxon>
        <taxon>Pleurodeles</taxon>
    </lineage>
</organism>
<evidence type="ECO:0000313" key="3">
    <source>
        <dbReference type="Proteomes" id="UP001066276"/>
    </source>
</evidence>
<feature type="compositionally biased region" description="Basic residues" evidence="1">
    <location>
        <begin position="10"/>
        <end position="27"/>
    </location>
</feature>
<proteinExistence type="predicted"/>
<reference evidence="2" key="1">
    <citation type="journal article" date="2022" name="bioRxiv">
        <title>Sequencing and chromosome-scale assembly of the giantPleurodeles waltlgenome.</title>
        <authorList>
            <person name="Brown T."/>
            <person name="Elewa A."/>
            <person name="Iarovenko S."/>
            <person name="Subramanian E."/>
            <person name="Araus A.J."/>
            <person name="Petzold A."/>
            <person name="Susuki M."/>
            <person name="Suzuki K.-i.T."/>
            <person name="Hayashi T."/>
            <person name="Toyoda A."/>
            <person name="Oliveira C."/>
            <person name="Osipova E."/>
            <person name="Leigh N.D."/>
            <person name="Simon A."/>
            <person name="Yun M.H."/>
        </authorList>
    </citation>
    <scope>NUCLEOTIDE SEQUENCE</scope>
    <source>
        <strain evidence="2">20211129_DDA</strain>
        <tissue evidence="2">Liver</tissue>
    </source>
</reference>
<sequence length="219" mass="23708">MSRGPVLGVKTKRERGAGRRPRVRAHRPGTGPPGAAPRARVQEHIAQGHGTTHPPVAAAQVEAQRIIVPLWMQRLHATVYTAWLPHHRRVRDQPRSPQTPDPGEAGPGARDREGPDLLDSPAREGAARDPGKPCPAASGLLLPCTERRDAPQVQESAAAPPRGRGGRDPPSSAWVCSFLFVFVFLGRRSTLCLVGRRFIGKIPQGSGYLQQLVGRERSS</sequence>
<gene>
    <name evidence="2" type="ORF">NDU88_002790</name>
</gene>
<feature type="compositionally biased region" description="Low complexity" evidence="1">
    <location>
        <begin position="156"/>
        <end position="168"/>
    </location>
</feature>
<feature type="region of interest" description="Disordered" evidence="1">
    <location>
        <begin position="149"/>
        <end position="168"/>
    </location>
</feature>
<name>A0AAV7TLJ2_PLEWA</name>
<protein>
    <submittedName>
        <fullName evidence="2">Uncharacterized protein</fullName>
    </submittedName>
</protein>
<dbReference type="EMBL" id="JANPWB010000006">
    <property type="protein sequence ID" value="KAJ1177535.1"/>
    <property type="molecule type" value="Genomic_DNA"/>
</dbReference>
<feature type="region of interest" description="Disordered" evidence="1">
    <location>
        <begin position="1"/>
        <end position="38"/>
    </location>
</feature>
<feature type="compositionally biased region" description="Basic and acidic residues" evidence="1">
    <location>
        <begin position="109"/>
        <end position="131"/>
    </location>
</feature>
<accession>A0AAV7TLJ2</accession>
<dbReference type="Proteomes" id="UP001066276">
    <property type="component" value="Chromosome 3_2"/>
</dbReference>